<evidence type="ECO:0000256" key="1">
    <source>
        <dbReference type="SAM" id="MobiDB-lite"/>
    </source>
</evidence>
<reference evidence="3" key="1">
    <citation type="journal article" date="2019" name="Int. J. Syst. Evol. Microbiol.">
        <title>The Global Catalogue of Microorganisms (GCM) 10K type strain sequencing project: providing services to taxonomists for standard genome sequencing and annotation.</title>
        <authorList>
            <consortium name="The Broad Institute Genomics Platform"/>
            <consortium name="The Broad Institute Genome Sequencing Center for Infectious Disease"/>
            <person name="Wu L."/>
            <person name="Ma J."/>
        </authorList>
    </citation>
    <scope>NUCLEOTIDE SEQUENCE [LARGE SCALE GENOMIC DNA]</scope>
    <source>
        <strain evidence="3">CCUG 60214</strain>
    </source>
</reference>
<protein>
    <recommendedName>
        <fullName evidence="4">AAA domain-containing protein</fullName>
    </recommendedName>
</protein>
<dbReference type="Proteomes" id="UP001597168">
    <property type="component" value="Unassembled WGS sequence"/>
</dbReference>
<sequence length="445" mass="48704">MTAATETRPPAEADGAAVDENAARVAQLAAQIDAIAARRMRPPTKKVPHPLIVVEGLHGSGKSWCIAEFSASSKVGRVYWLELGAEGTHDQYGAVPGAKFEIVDHTGDWHDILAAVRDVKEIARLALAAGEPPVVLAFETATAEWEMLSNWADARSRNSDTARLKLQKDPDADITTSHTHWTAAKRRHRKLMTELLTFPGIVVVTAQSEWGAEFKNNRPVEGAPPIYKVKAEGSLLRDAMVVVRLSNEPRTPPLVTKCRSVQHAVRPGYDDPKPYEDFSLEDLVFRVLGYEPQDSHVRDIKELTAGDLTEDERPEEEVAEERRVEQHRARRQGAVETGGRRQFAAPPVEQAARPAVPSPQEEMKILLARVAAGYVKLNITVAGDQLALATALIGRPIGSSADLTKDDLEKLLNELINLFAMDDRGAALIPRLIAEARGEKADVPA</sequence>
<comment type="caution">
    <text evidence="2">The sequence shown here is derived from an EMBL/GenBank/DDBJ whole genome shotgun (WGS) entry which is preliminary data.</text>
</comment>
<dbReference type="EMBL" id="JBHTLK010000005">
    <property type="protein sequence ID" value="MFD1145893.1"/>
    <property type="molecule type" value="Genomic_DNA"/>
</dbReference>
<organism evidence="2 3">
    <name type="scientific">Saccharothrix hoggarensis</name>
    <dbReference type="NCBI Taxonomy" id="913853"/>
    <lineage>
        <taxon>Bacteria</taxon>
        <taxon>Bacillati</taxon>
        <taxon>Actinomycetota</taxon>
        <taxon>Actinomycetes</taxon>
        <taxon>Pseudonocardiales</taxon>
        <taxon>Pseudonocardiaceae</taxon>
        <taxon>Saccharothrix</taxon>
    </lineage>
</organism>
<name>A0ABW3QMD1_9PSEU</name>
<feature type="region of interest" description="Disordered" evidence="1">
    <location>
        <begin position="306"/>
        <end position="342"/>
    </location>
</feature>
<keyword evidence="3" id="KW-1185">Reference proteome</keyword>
<evidence type="ECO:0008006" key="4">
    <source>
        <dbReference type="Google" id="ProtNLM"/>
    </source>
</evidence>
<evidence type="ECO:0000313" key="2">
    <source>
        <dbReference type="EMBL" id="MFD1145893.1"/>
    </source>
</evidence>
<feature type="compositionally biased region" description="Acidic residues" evidence="1">
    <location>
        <begin position="308"/>
        <end position="319"/>
    </location>
</feature>
<dbReference type="RefSeq" id="WP_380719082.1">
    <property type="nucleotide sequence ID" value="NZ_JBHTLK010000005.1"/>
</dbReference>
<gene>
    <name evidence="2" type="ORF">ACFQ3T_02010</name>
</gene>
<proteinExistence type="predicted"/>
<accession>A0ABW3QMD1</accession>
<evidence type="ECO:0000313" key="3">
    <source>
        <dbReference type="Proteomes" id="UP001597168"/>
    </source>
</evidence>